<dbReference type="SUPFAM" id="SSF51735">
    <property type="entry name" value="NAD(P)-binding Rossmann-fold domains"/>
    <property type="match status" value="1"/>
</dbReference>
<dbReference type="Pfam" id="PF02826">
    <property type="entry name" value="2-Hacid_dh_C"/>
    <property type="match status" value="2"/>
</dbReference>
<reference evidence="4" key="1">
    <citation type="submission" date="2022-07" db="EMBL/GenBank/DDBJ databases">
        <title>Fungi with potential for degradation of polypropylene.</title>
        <authorList>
            <person name="Gostincar C."/>
        </authorList>
    </citation>
    <scope>NUCLEOTIDE SEQUENCE</scope>
    <source>
        <strain evidence="4">EXF-13287</strain>
    </source>
</reference>
<accession>A0AA38RZC3</accession>
<dbReference type="AlphaFoldDB" id="A0AA38RZC3"/>
<evidence type="ECO:0000256" key="1">
    <source>
        <dbReference type="ARBA" id="ARBA00023002"/>
    </source>
</evidence>
<name>A0AA38RZC3_9PEZI</name>
<dbReference type="PANTHER" id="PTHR43333">
    <property type="entry name" value="2-HACID_DH_C DOMAIN-CONTAINING PROTEIN"/>
    <property type="match status" value="1"/>
</dbReference>
<comment type="caution">
    <text evidence="4">The sequence shown here is derived from an EMBL/GenBank/DDBJ whole genome shotgun (WGS) entry which is preliminary data.</text>
</comment>
<evidence type="ECO:0000256" key="2">
    <source>
        <dbReference type="ARBA" id="ARBA00023027"/>
    </source>
</evidence>
<dbReference type="PANTHER" id="PTHR43333:SF1">
    <property type="entry name" value="D-ISOMER SPECIFIC 2-HYDROXYACID DEHYDROGENASE NAD-BINDING DOMAIN-CONTAINING PROTEIN"/>
    <property type="match status" value="1"/>
</dbReference>
<evidence type="ECO:0000259" key="3">
    <source>
        <dbReference type="Pfam" id="PF02826"/>
    </source>
</evidence>
<dbReference type="CDD" id="cd12163">
    <property type="entry name" value="2-Hacid_dh_5"/>
    <property type="match status" value="1"/>
</dbReference>
<dbReference type="InterPro" id="IPR036291">
    <property type="entry name" value="NAD(P)-bd_dom_sf"/>
</dbReference>
<keyword evidence="1" id="KW-0560">Oxidoreductase</keyword>
<organism evidence="4 5">
    <name type="scientific">Coniochaeta hoffmannii</name>
    <dbReference type="NCBI Taxonomy" id="91930"/>
    <lineage>
        <taxon>Eukaryota</taxon>
        <taxon>Fungi</taxon>
        <taxon>Dikarya</taxon>
        <taxon>Ascomycota</taxon>
        <taxon>Pezizomycotina</taxon>
        <taxon>Sordariomycetes</taxon>
        <taxon>Sordariomycetidae</taxon>
        <taxon>Coniochaetales</taxon>
        <taxon>Coniochaetaceae</taxon>
        <taxon>Coniochaeta</taxon>
    </lineage>
</organism>
<dbReference type="GO" id="GO:0051287">
    <property type="term" value="F:NAD binding"/>
    <property type="evidence" value="ECO:0007669"/>
    <property type="project" value="InterPro"/>
</dbReference>
<evidence type="ECO:0000313" key="5">
    <source>
        <dbReference type="Proteomes" id="UP001174691"/>
    </source>
</evidence>
<protein>
    <submittedName>
        <fullName evidence="4">D-isomer specific 2-hydroxyacid dehydrogenase</fullName>
    </submittedName>
</protein>
<dbReference type="Proteomes" id="UP001174691">
    <property type="component" value="Unassembled WGS sequence"/>
</dbReference>
<dbReference type="Gene3D" id="3.40.50.720">
    <property type="entry name" value="NAD(P)-binding Rossmann-like Domain"/>
    <property type="match status" value="2"/>
</dbReference>
<keyword evidence="5" id="KW-1185">Reference proteome</keyword>
<sequence>MVANSTSVEHGSAVSAAAPPNKSLDGHKLLILSDLAPPKDFFKELQTKFPGIKVEYRYTPWVLKVPGGEGFKVEDWKDVTILLTGNAFPASREIAPKLQYVQLQSAGANMVLKHPLFLETDVAFCTANGVAGPQIAEWVIATFLAFQHTIPAYLDLQRQGTWKRLGEHMGIEDAVGRRVGILGYGSIGRQVARLAQALGAETYAYTLHPKKTPESRRDHAYAPPGLGDPEGVLPKKWFSGETKEELHEFLSQGFDLLVVSVPLTDKTRHLLAGPEFEILKARKTFVSNIARGAIIKTDDLIDALDKGLIRGAALDVTDPEPLPDGHPLWKAKNVIITPHVSGNSTAYTERVLALLENNLTRLSEGKELMNQVSRRDGY</sequence>
<dbReference type="GO" id="GO:0016491">
    <property type="term" value="F:oxidoreductase activity"/>
    <property type="evidence" value="ECO:0007669"/>
    <property type="project" value="UniProtKB-KW"/>
</dbReference>
<feature type="domain" description="D-isomer specific 2-hydroxyacid dehydrogenase NAD-binding" evidence="3">
    <location>
        <begin position="141"/>
        <end position="213"/>
    </location>
</feature>
<dbReference type="PROSITE" id="PS00065">
    <property type="entry name" value="D_2_HYDROXYACID_DH_1"/>
    <property type="match status" value="1"/>
</dbReference>
<proteinExistence type="predicted"/>
<keyword evidence="2" id="KW-0520">NAD</keyword>
<dbReference type="InterPro" id="IPR006140">
    <property type="entry name" value="D-isomer_DH_NAD-bd"/>
</dbReference>
<dbReference type="SUPFAM" id="SSF52283">
    <property type="entry name" value="Formate/glycerate dehydrogenase catalytic domain-like"/>
    <property type="match status" value="1"/>
</dbReference>
<dbReference type="InterPro" id="IPR029752">
    <property type="entry name" value="D-isomer_DH_CS1"/>
</dbReference>
<evidence type="ECO:0000313" key="4">
    <source>
        <dbReference type="EMBL" id="KAJ9164848.1"/>
    </source>
</evidence>
<gene>
    <name evidence="4" type="ORF">NKR19_g1008</name>
</gene>
<feature type="domain" description="D-isomer specific 2-hydroxyacid dehydrogenase NAD-binding" evidence="3">
    <location>
        <begin position="240"/>
        <end position="341"/>
    </location>
</feature>
<dbReference type="EMBL" id="JANBVN010000009">
    <property type="protein sequence ID" value="KAJ9164848.1"/>
    <property type="molecule type" value="Genomic_DNA"/>
</dbReference>